<evidence type="ECO:0000256" key="2">
    <source>
        <dbReference type="ARBA" id="ARBA00012759"/>
    </source>
</evidence>
<dbReference type="GO" id="GO:0004843">
    <property type="term" value="F:cysteine-type deubiquitinase activity"/>
    <property type="evidence" value="ECO:0007669"/>
    <property type="project" value="UniProtKB-EC"/>
</dbReference>
<evidence type="ECO:0000256" key="8">
    <source>
        <dbReference type="PROSITE-ProRule" id="PRU01394"/>
    </source>
</evidence>
<gene>
    <name evidence="11" type="ORF">SPSK_00500</name>
</gene>
<evidence type="ECO:0000256" key="5">
    <source>
        <dbReference type="ARBA" id="ARBA00022801"/>
    </source>
</evidence>
<feature type="region of interest" description="Disordered" evidence="9">
    <location>
        <begin position="391"/>
        <end position="431"/>
    </location>
</feature>
<dbReference type="InterPro" id="IPR001578">
    <property type="entry name" value="Peptidase_C12_UCH"/>
</dbReference>
<dbReference type="KEGG" id="ssck:SPSK_00500"/>
<evidence type="ECO:0000256" key="1">
    <source>
        <dbReference type="ARBA" id="ARBA00000707"/>
    </source>
</evidence>
<keyword evidence="3" id="KW-0645">Protease</keyword>
<reference evidence="11 12" key="2">
    <citation type="journal article" date="2015" name="Eukaryot. Cell">
        <title>Asexual propagation of a virulent clone complex in a human and feline outbreak of sporotrichosis.</title>
        <authorList>
            <person name="Teixeira Mde M."/>
            <person name="Rodrigues A.M."/>
            <person name="Tsui C.K."/>
            <person name="de Almeida L.G."/>
            <person name="Van Diepeningen A.D."/>
            <person name="van den Ende B.G."/>
            <person name="Fernandes G.F."/>
            <person name="Kano R."/>
            <person name="Hamelin R.C."/>
            <person name="Lopes-Bezerra L.M."/>
            <person name="Vasconcelos A.T."/>
            <person name="de Hoog S."/>
            <person name="de Camargo Z.P."/>
            <person name="Felipe M.S."/>
        </authorList>
    </citation>
    <scope>NUCLEOTIDE SEQUENCE [LARGE SCALE GENOMIC DNA]</scope>
    <source>
        <strain evidence="11 12">1099-18</strain>
    </source>
</reference>
<dbReference type="GeneID" id="27662745"/>
<evidence type="ECO:0000256" key="6">
    <source>
        <dbReference type="ARBA" id="ARBA00022807"/>
    </source>
</evidence>
<dbReference type="EMBL" id="AXCR01000012">
    <property type="protein sequence ID" value="KJR80051.1"/>
    <property type="molecule type" value="Genomic_DNA"/>
</dbReference>
<keyword evidence="6" id="KW-0788">Thiol protease</keyword>
<evidence type="ECO:0000256" key="4">
    <source>
        <dbReference type="ARBA" id="ARBA00022786"/>
    </source>
</evidence>
<dbReference type="PANTHER" id="PTHR10589">
    <property type="entry name" value="UBIQUITIN CARBOXYL-TERMINAL HYDROLASE"/>
    <property type="match status" value="1"/>
</dbReference>
<evidence type="ECO:0000256" key="7">
    <source>
        <dbReference type="PROSITE-ProRule" id="PRU01393"/>
    </source>
</evidence>
<comment type="caution">
    <text evidence="11">The sequence shown here is derived from an EMBL/GenBank/DDBJ whole genome shotgun (WGS) entry which is preliminary data.</text>
</comment>
<feature type="domain" description="UCH catalytic" evidence="10">
    <location>
        <begin position="122"/>
        <end position="384"/>
    </location>
</feature>
<dbReference type="PANTHER" id="PTHR10589:SF29">
    <property type="entry name" value="UBIQUITIN CARBOXYL-TERMINAL HYDROLASE"/>
    <property type="match status" value="1"/>
</dbReference>
<dbReference type="SUPFAM" id="SSF54001">
    <property type="entry name" value="Cysteine proteinases"/>
    <property type="match status" value="1"/>
</dbReference>
<feature type="region of interest" description="Disordered" evidence="9">
    <location>
        <begin position="1"/>
        <end position="77"/>
    </location>
</feature>
<proteinExistence type="inferred from homology"/>
<dbReference type="GO" id="GO:0005737">
    <property type="term" value="C:cytoplasm"/>
    <property type="evidence" value="ECO:0007669"/>
    <property type="project" value="TreeGrafter"/>
</dbReference>
<keyword evidence="4 8" id="KW-0833">Ubl conjugation pathway</keyword>
<sequence>MTRRKASTGSPQPSKRTKVSEDGTRSTNGSVDSPTTVRGTATDTLQDDAIDEAKMKLPSSPVSPSPAPRTSRPHRAAAQRALAATAVIVAEDDATAAVPSRDLIHEQLFTPITETELKAWQGWSDIESEPEFFNFILNGLGIQDATIFELMGVDESSISYLPWVSRLMSTPRIKCMGLTCIISSEPLGLIFLYKFVEEDAEEEYEHCPEHLWFANQTTENACGTIAMLNIAMNCERLGLGEHLTRFKAATQPLHPALRGHLLSSDEAIRSTHNSFARRIDMLMSDLSLKLEWAGAGKKAKRKNANNKKKRKKAADEDEPAFHFIAYVPMGNDVWELNGMQEKPLKLGPFNGDWTASARERIATRMAKYASYDESAGFSLLALCHTPKKENAAGQANESNGVGELNNGTNGTSKWGPPTTNSNDEDDSGVRRAAARKGDYTPAVHFWLKKLADKGVLQRLATGEPDDQIIEEDEMV</sequence>
<keyword evidence="5 11" id="KW-0378">Hydrolase</keyword>
<dbReference type="VEuPathDB" id="FungiDB:SPSK_00500"/>
<accession>A0A0F2LVY0</accession>
<dbReference type="GO" id="GO:0016579">
    <property type="term" value="P:protein deubiquitination"/>
    <property type="evidence" value="ECO:0007669"/>
    <property type="project" value="TreeGrafter"/>
</dbReference>
<dbReference type="PROSITE" id="PS52049">
    <property type="entry name" value="ULD"/>
    <property type="match status" value="1"/>
</dbReference>
<evidence type="ECO:0000313" key="11">
    <source>
        <dbReference type="EMBL" id="KJR80051.1"/>
    </source>
</evidence>
<dbReference type="PROSITE" id="PS52048">
    <property type="entry name" value="UCH_DOMAIN"/>
    <property type="match status" value="1"/>
</dbReference>
<dbReference type="InterPro" id="IPR038765">
    <property type="entry name" value="Papain-like_cys_pep_sf"/>
</dbReference>
<dbReference type="Gene3D" id="3.40.532.10">
    <property type="entry name" value="Peptidase C12, ubiquitin carboxyl-terminal hydrolase"/>
    <property type="match status" value="1"/>
</dbReference>
<dbReference type="GO" id="GO:0006511">
    <property type="term" value="P:ubiquitin-dependent protein catabolic process"/>
    <property type="evidence" value="ECO:0007669"/>
    <property type="project" value="UniProtKB-UniRule"/>
</dbReference>
<evidence type="ECO:0000313" key="12">
    <source>
        <dbReference type="Proteomes" id="UP000033710"/>
    </source>
</evidence>
<name>A0A0F2LVY0_SPOSC</name>
<dbReference type="Proteomes" id="UP000033710">
    <property type="component" value="Unassembled WGS sequence"/>
</dbReference>
<dbReference type="InterPro" id="IPR036959">
    <property type="entry name" value="Peptidase_C12_UCH_sf"/>
</dbReference>
<evidence type="ECO:0000256" key="9">
    <source>
        <dbReference type="SAM" id="MobiDB-lite"/>
    </source>
</evidence>
<reference evidence="11 12" key="1">
    <citation type="journal article" date="2014" name="BMC Genomics">
        <title>Comparative genomics of the major fungal agents of human and animal Sporotrichosis: Sporothrix schenckii and Sporothrix brasiliensis.</title>
        <authorList>
            <person name="Teixeira M.M."/>
            <person name="de Almeida L.G."/>
            <person name="Kubitschek-Barreira P."/>
            <person name="Alves F.L."/>
            <person name="Kioshima E.S."/>
            <person name="Abadio A.K."/>
            <person name="Fernandes L."/>
            <person name="Derengowski L.S."/>
            <person name="Ferreira K.S."/>
            <person name="Souza R.C."/>
            <person name="Ruiz J.C."/>
            <person name="de Andrade N.C."/>
            <person name="Paes H.C."/>
            <person name="Nicola A.M."/>
            <person name="Albuquerque P."/>
            <person name="Gerber A.L."/>
            <person name="Martins V.P."/>
            <person name="Peconick L.D."/>
            <person name="Neto A.V."/>
            <person name="Chaucanez C.B."/>
            <person name="Silva P.A."/>
            <person name="Cunha O.L."/>
            <person name="de Oliveira F.F."/>
            <person name="dos Santos T.C."/>
            <person name="Barros A.L."/>
            <person name="Soares M.A."/>
            <person name="de Oliveira L.M."/>
            <person name="Marini M.M."/>
            <person name="Villalobos-Duno H."/>
            <person name="Cunha M.M."/>
            <person name="de Hoog S."/>
            <person name="da Silveira J.F."/>
            <person name="Henrissat B."/>
            <person name="Nino-Vega G.A."/>
            <person name="Cisalpino P.S."/>
            <person name="Mora-Montes H.M."/>
            <person name="Almeida S.R."/>
            <person name="Stajich J.E."/>
            <person name="Lopes-Bezerra L.M."/>
            <person name="Vasconcelos A.T."/>
            <person name="Felipe M.S."/>
        </authorList>
    </citation>
    <scope>NUCLEOTIDE SEQUENCE [LARGE SCALE GENOMIC DNA]</scope>
    <source>
        <strain evidence="11 12">1099-18</strain>
    </source>
</reference>
<comment type="caution">
    <text evidence="7">Lacks conserved residue(s) required for the propagation of feature annotation.</text>
</comment>
<dbReference type="AlphaFoldDB" id="A0A0F2LVY0"/>
<evidence type="ECO:0000259" key="10">
    <source>
        <dbReference type="PROSITE" id="PS52048"/>
    </source>
</evidence>
<feature type="compositionally biased region" description="Polar residues" evidence="9">
    <location>
        <begin position="25"/>
        <end position="44"/>
    </location>
</feature>
<feature type="compositionally biased region" description="Polar residues" evidence="9">
    <location>
        <begin position="393"/>
        <end position="421"/>
    </location>
</feature>
<dbReference type="EC" id="3.4.19.12" evidence="2"/>
<dbReference type="OrthoDB" id="1924260at2759"/>
<comment type="similarity">
    <text evidence="7">Belongs to the peptidase C12 family.</text>
</comment>
<comment type="catalytic activity">
    <reaction evidence="1">
        <text>Thiol-dependent hydrolysis of ester, thioester, amide, peptide and isopeptide bonds formed by the C-terminal Gly of ubiquitin (a 76-residue protein attached to proteins as an intracellular targeting signal).</text>
        <dbReference type="EC" id="3.4.19.12"/>
    </reaction>
</comment>
<protein>
    <recommendedName>
        <fullName evidence="2">ubiquitinyl hydrolase 1</fullName>
        <ecNumber evidence="2">3.4.19.12</ecNumber>
    </recommendedName>
</protein>
<dbReference type="Pfam" id="PF01088">
    <property type="entry name" value="Peptidase_C12"/>
    <property type="match status" value="1"/>
</dbReference>
<organism evidence="11 12">
    <name type="scientific">Sporothrix schenckii 1099-18</name>
    <dbReference type="NCBI Taxonomy" id="1397361"/>
    <lineage>
        <taxon>Eukaryota</taxon>
        <taxon>Fungi</taxon>
        <taxon>Dikarya</taxon>
        <taxon>Ascomycota</taxon>
        <taxon>Pezizomycotina</taxon>
        <taxon>Sordariomycetes</taxon>
        <taxon>Sordariomycetidae</taxon>
        <taxon>Ophiostomatales</taxon>
        <taxon>Ophiostomataceae</taxon>
        <taxon>Sporothrix</taxon>
    </lineage>
</organism>
<dbReference type="RefSeq" id="XP_016582727.1">
    <property type="nucleotide sequence ID" value="XM_016727468.1"/>
</dbReference>
<evidence type="ECO:0000256" key="3">
    <source>
        <dbReference type="ARBA" id="ARBA00022670"/>
    </source>
</evidence>